<dbReference type="PANTHER" id="PTHR33109">
    <property type="entry name" value="EPIDERMAL PATTERNING FACTOR-LIKE PROTEIN 4"/>
    <property type="match status" value="1"/>
</dbReference>
<evidence type="ECO:0000256" key="3">
    <source>
        <dbReference type="ARBA" id="ARBA00022473"/>
    </source>
</evidence>
<evidence type="ECO:0000256" key="6">
    <source>
        <dbReference type="ARBA" id="ARBA00023157"/>
    </source>
</evidence>
<organism evidence="8 9">
    <name type="scientific">Rhamnella rubrinervis</name>
    <dbReference type="NCBI Taxonomy" id="2594499"/>
    <lineage>
        <taxon>Eukaryota</taxon>
        <taxon>Viridiplantae</taxon>
        <taxon>Streptophyta</taxon>
        <taxon>Embryophyta</taxon>
        <taxon>Tracheophyta</taxon>
        <taxon>Spermatophyta</taxon>
        <taxon>Magnoliopsida</taxon>
        <taxon>eudicotyledons</taxon>
        <taxon>Gunneridae</taxon>
        <taxon>Pentapetalae</taxon>
        <taxon>rosids</taxon>
        <taxon>fabids</taxon>
        <taxon>Rosales</taxon>
        <taxon>Rhamnaceae</taxon>
        <taxon>rhamnoid group</taxon>
        <taxon>Rhamneae</taxon>
        <taxon>Rhamnella</taxon>
    </lineage>
</organism>
<keyword evidence="4 7" id="KW-0964">Secreted</keyword>
<name>A0A8K0HFN1_9ROSA</name>
<protein>
    <recommendedName>
        <fullName evidence="7">Epidermal patterning factor-like protein</fullName>
    </recommendedName>
</protein>
<evidence type="ECO:0000256" key="4">
    <source>
        <dbReference type="ARBA" id="ARBA00022525"/>
    </source>
</evidence>
<dbReference type="EMBL" id="VOIH02000003">
    <property type="protein sequence ID" value="KAF3450883.1"/>
    <property type="molecule type" value="Genomic_DNA"/>
</dbReference>
<dbReference type="Pfam" id="PF17181">
    <property type="entry name" value="EPF"/>
    <property type="match status" value="1"/>
</dbReference>
<proteinExistence type="inferred from homology"/>
<dbReference type="AlphaFoldDB" id="A0A8K0HFN1"/>
<dbReference type="GO" id="GO:0010052">
    <property type="term" value="P:guard cell differentiation"/>
    <property type="evidence" value="ECO:0007669"/>
    <property type="project" value="UniProtKB-UniRule"/>
</dbReference>
<reference evidence="8" key="1">
    <citation type="submission" date="2020-03" db="EMBL/GenBank/DDBJ databases">
        <title>A high-quality chromosome-level genome assembly of a woody plant with both climbing and erect habits, Rhamnella rubrinervis.</title>
        <authorList>
            <person name="Lu Z."/>
            <person name="Yang Y."/>
            <person name="Zhu X."/>
            <person name="Sun Y."/>
        </authorList>
    </citation>
    <scope>NUCLEOTIDE SEQUENCE</scope>
    <source>
        <strain evidence="8">BYM</strain>
        <tissue evidence="8">Leaf</tissue>
    </source>
</reference>
<keyword evidence="3 7" id="KW-0217">Developmental protein</keyword>
<accession>A0A8K0HFN1</accession>
<evidence type="ECO:0000256" key="7">
    <source>
        <dbReference type="RuleBase" id="RU367102"/>
    </source>
</evidence>
<comment type="similarity">
    <text evidence="2 7">Belongs to the plant cysteine rich small secretory peptide family. Epidermal patterning factor subfamily.</text>
</comment>
<dbReference type="OrthoDB" id="1874659at2759"/>
<dbReference type="Proteomes" id="UP000796880">
    <property type="component" value="Unassembled WGS sequence"/>
</dbReference>
<dbReference type="PANTHER" id="PTHR33109:SF60">
    <property type="entry name" value="EPIDERMAL PATTERNING FACTOR-LIKE PROTEIN 8"/>
    <property type="match status" value="1"/>
</dbReference>
<comment type="caution">
    <text evidence="8">The sequence shown here is derived from an EMBL/GenBank/DDBJ whole genome shotgun (WGS) entry which is preliminary data.</text>
</comment>
<keyword evidence="5" id="KW-0732">Signal</keyword>
<keyword evidence="9" id="KW-1185">Reference proteome</keyword>
<comment type="subcellular location">
    <subcellularLocation>
        <location evidence="1 7">Secreted</location>
    </subcellularLocation>
</comment>
<evidence type="ECO:0000256" key="2">
    <source>
        <dbReference type="ARBA" id="ARBA00008127"/>
    </source>
</evidence>
<keyword evidence="6" id="KW-1015">Disulfide bond</keyword>
<evidence type="ECO:0000256" key="1">
    <source>
        <dbReference type="ARBA" id="ARBA00004613"/>
    </source>
</evidence>
<evidence type="ECO:0000313" key="8">
    <source>
        <dbReference type="EMBL" id="KAF3450883.1"/>
    </source>
</evidence>
<dbReference type="GO" id="GO:0005576">
    <property type="term" value="C:extracellular region"/>
    <property type="evidence" value="ECO:0007669"/>
    <property type="project" value="UniProtKB-SubCell"/>
</dbReference>
<evidence type="ECO:0000313" key="9">
    <source>
        <dbReference type="Proteomes" id="UP000796880"/>
    </source>
</evidence>
<comment type="function">
    <text evidence="7">Controls stomatal patterning.</text>
</comment>
<evidence type="ECO:0000256" key="5">
    <source>
        <dbReference type="ARBA" id="ARBA00022729"/>
    </source>
</evidence>
<dbReference type="InterPro" id="IPR039455">
    <property type="entry name" value="EPFL"/>
</dbReference>
<sequence length="111" mass="12415">MAPSICRAFPQGIKRVATLAFIFSLTILLPRSVGSLIPSYGESGERQREMAVGSRPPACVNKCFNCRPCMATLVIPTHQMKRLQTKSRGEDSDSYYLLSWKCRCGNKLFQP</sequence>
<gene>
    <name evidence="8" type="ORF">FNV43_RR06972</name>
</gene>